<reference evidence="1 2" key="1">
    <citation type="journal article" date="2023" name="Arcadia Sci">
        <title>De novo assembly of a long-read Amblyomma americanum tick genome.</title>
        <authorList>
            <person name="Chou S."/>
            <person name="Poskanzer K.E."/>
            <person name="Rollins M."/>
            <person name="Thuy-Boun P.S."/>
        </authorList>
    </citation>
    <scope>NUCLEOTIDE SEQUENCE [LARGE SCALE GENOMIC DNA]</scope>
    <source>
        <strain evidence="1">F_SG_1</strain>
        <tissue evidence="1">Salivary glands</tissue>
    </source>
</reference>
<protein>
    <submittedName>
        <fullName evidence="1">Uncharacterized protein</fullName>
    </submittedName>
</protein>
<comment type="caution">
    <text evidence="1">The sequence shown here is derived from an EMBL/GenBank/DDBJ whole genome shotgun (WGS) entry which is preliminary data.</text>
</comment>
<dbReference type="EMBL" id="JARKHS020025515">
    <property type="protein sequence ID" value="KAK8767383.1"/>
    <property type="molecule type" value="Genomic_DNA"/>
</dbReference>
<evidence type="ECO:0000313" key="2">
    <source>
        <dbReference type="Proteomes" id="UP001321473"/>
    </source>
</evidence>
<accession>A0AAQ4DY43</accession>
<dbReference type="AlphaFoldDB" id="A0AAQ4DY43"/>
<keyword evidence="2" id="KW-1185">Reference proteome</keyword>
<organism evidence="1 2">
    <name type="scientific">Amblyomma americanum</name>
    <name type="common">Lone star tick</name>
    <dbReference type="NCBI Taxonomy" id="6943"/>
    <lineage>
        <taxon>Eukaryota</taxon>
        <taxon>Metazoa</taxon>
        <taxon>Ecdysozoa</taxon>
        <taxon>Arthropoda</taxon>
        <taxon>Chelicerata</taxon>
        <taxon>Arachnida</taxon>
        <taxon>Acari</taxon>
        <taxon>Parasitiformes</taxon>
        <taxon>Ixodida</taxon>
        <taxon>Ixodoidea</taxon>
        <taxon>Ixodidae</taxon>
        <taxon>Amblyomminae</taxon>
        <taxon>Amblyomma</taxon>
    </lineage>
</organism>
<evidence type="ECO:0000313" key="1">
    <source>
        <dbReference type="EMBL" id="KAK8767383.1"/>
    </source>
</evidence>
<gene>
    <name evidence="1" type="ORF">V5799_005836</name>
</gene>
<proteinExistence type="predicted"/>
<sequence length="81" mass="9162">MGTLKTCYEHSVMRVLQTSRSIFAGWTTIFSAAEEVIPRCSKKDGRGATNFLGFRYIGKLNRYNSGVIFYACVYVSSLKYT</sequence>
<name>A0AAQ4DY43_AMBAM</name>
<dbReference type="Proteomes" id="UP001321473">
    <property type="component" value="Unassembled WGS sequence"/>
</dbReference>